<feature type="transmembrane region" description="Helical" evidence="1">
    <location>
        <begin position="127"/>
        <end position="145"/>
    </location>
</feature>
<keyword evidence="1" id="KW-1133">Transmembrane helix</keyword>
<dbReference type="Proteomes" id="UP001597052">
    <property type="component" value="Unassembled WGS sequence"/>
</dbReference>
<keyword evidence="2" id="KW-0238">DNA-binding</keyword>
<evidence type="ECO:0000313" key="3">
    <source>
        <dbReference type="Proteomes" id="UP001597052"/>
    </source>
</evidence>
<reference evidence="2 3" key="1">
    <citation type="journal article" date="2019" name="Int. J. Syst. Evol. Microbiol.">
        <title>The Global Catalogue of Microorganisms (GCM) 10K type strain sequencing project: providing services to taxonomists for standard genome sequencing and annotation.</title>
        <authorList>
            <consortium name="The Broad Institute Genomics Platform"/>
            <consortium name="The Broad Institute Genome Sequencing Center for Infectious Disease"/>
            <person name="Wu L."/>
            <person name="Ma J."/>
        </authorList>
    </citation>
    <scope>NUCLEOTIDE SEQUENCE [LARGE SCALE GENOMIC DNA]</scope>
    <source>
        <strain evidence="2 3">CGMCC 1.10593</strain>
    </source>
</reference>
<keyword evidence="1" id="KW-0812">Transmembrane</keyword>
<evidence type="ECO:0000313" key="2">
    <source>
        <dbReference type="EMBL" id="MFD1640921.1"/>
    </source>
</evidence>
<sequence>MRTGLRVAVCILLLFGAFGLCIHYGATYDTNWPHPTGEQLDTDYEEYVDERILLIGEVQSTDPVDETLTIEITDDADEVAAEIEVHDTTATVEPGGTVQAYGTLQADETMTASETVVVNHGPTESQYKLAVSVVGILFAIGYFLTQWQLNLQQLTFDQRSNTTEADHNG</sequence>
<keyword evidence="3" id="KW-1185">Reference proteome</keyword>
<name>A0ABD6D7I1_9EURY</name>
<proteinExistence type="predicted"/>
<dbReference type="GO" id="GO:0003677">
    <property type="term" value="F:DNA binding"/>
    <property type="evidence" value="ECO:0007669"/>
    <property type="project" value="UniProtKB-KW"/>
</dbReference>
<feature type="transmembrane region" description="Helical" evidence="1">
    <location>
        <begin position="7"/>
        <end position="26"/>
    </location>
</feature>
<protein>
    <submittedName>
        <fullName evidence="2">DNA-binding protein</fullName>
    </submittedName>
</protein>
<evidence type="ECO:0000256" key="1">
    <source>
        <dbReference type="SAM" id="Phobius"/>
    </source>
</evidence>
<accession>A0ABD6D7I1</accession>
<keyword evidence="1" id="KW-0472">Membrane</keyword>
<comment type="caution">
    <text evidence="2">The sequence shown here is derived from an EMBL/GenBank/DDBJ whole genome shotgun (WGS) entry which is preliminary data.</text>
</comment>
<dbReference type="RefSeq" id="WP_379826784.1">
    <property type="nucleotide sequence ID" value="NZ_JBHUDM010000001.1"/>
</dbReference>
<dbReference type="InterPro" id="IPR012340">
    <property type="entry name" value="NA-bd_OB-fold"/>
</dbReference>
<gene>
    <name evidence="2" type="ORF">ACFSBW_03395</name>
</gene>
<dbReference type="Pfam" id="PF26045">
    <property type="entry name" value="OB_2TM_halo"/>
    <property type="match status" value="1"/>
</dbReference>
<dbReference type="EMBL" id="JBHUDM010000001">
    <property type="protein sequence ID" value="MFD1640921.1"/>
    <property type="molecule type" value="Genomic_DNA"/>
</dbReference>
<dbReference type="AlphaFoldDB" id="A0ABD6D7I1"/>
<dbReference type="Gene3D" id="2.40.50.140">
    <property type="entry name" value="Nucleic acid-binding proteins"/>
    <property type="match status" value="1"/>
</dbReference>
<organism evidence="2 3">
    <name type="scientific">Halohasta litorea</name>
    <dbReference type="NCBI Taxonomy" id="869891"/>
    <lineage>
        <taxon>Archaea</taxon>
        <taxon>Methanobacteriati</taxon>
        <taxon>Methanobacteriota</taxon>
        <taxon>Stenosarchaea group</taxon>
        <taxon>Halobacteria</taxon>
        <taxon>Halobacteriales</taxon>
        <taxon>Haloferacaceae</taxon>
        <taxon>Halohasta</taxon>
    </lineage>
</organism>
<dbReference type="InterPro" id="IPR058927">
    <property type="entry name" value="OB_2TM"/>
</dbReference>